<sequence>MVLTVLVDSVSIVLGRSSVQDAIFNSLALAFLVELDNQLWTVAQSVFHLKFSFQQFTFRSPEERQEAAQKAMIRDKWSSVKAKTCRENEVNQ</sequence>
<feature type="non-terminal residue" evidence="1">
    <location>
        <position position="92"/>
    </location>
</feature>
<dbReference type="Proteomes" id="UP001152797">
    <property type="component" value="Unassembled WGS sequence"/>
</dbReference>
<dbReference type="OrthoDB" id="422148at2759"/>
<comment type="caution">
    <text evidence="1">The sequence shown here is derived from an EMBL/GenBank/DDBJ whole genome shotgun (WGS) entry which is preliminary data.</text>
</comment>
<reference evidence="2" key="2">
    <citation type="submission" date="2024-04" db="EMBL/GenBank/DDBJ databases">
        <authorList>
            <person name="Chen Y."/>
            <person name="Shah S."/>
            <person name="Dougan E. K."/>
            <person name="Thang M."/>
            <person name="Chan C."/>
        </authorList>
    </citation>
    <scope>NUCLEOTIDE SEQUENCE [LARGE SCALE GENOMIC DNA]</scope>
</reference>
<evidence type="ECO:0000313" key="3">
    <source>
        <dbReference type="Proteomes" id="UP001152797"/>
    </source>
</evidence>
<reference evidence="1" key="1">
    <citation type="submission" date="2022-10" db="EMBL/GenBank/DDBJ databases">
        <authorList>
            <person name="Chen Y."/>
            <person name="Dougan E. K."/>
            <person name="Chan C."/>
            <person name="Rhodes N."/>
            <person name="Thang M."/>
        </authorList>
    </citation>
    <scope>NUCLEOTIDE SEQUENCE</scope>
</reference>
<name>A0A9P1BHF4_9DINO</name>
<gene>
    <name evidence="1" type="ORF">C1SCF055_LOCUS1152</name>
</gene>
<dbReference type="EMBL" id="CAMXCT030000021">
    <property type="protein sequence ID" value="CAL4759892.1"/>
    <property type="molecule type" value="Genomic_DNA"/>
</dbReference>
<evidence type="ECO:0000313" key="2">
    <source>
        <dbReference type="EMBL" id="CAL1125955.1"/>
    </source>
</evidence>
<organism evidence="1">
    <name type="scientific">Cladocopium goreaui</name>
    <dbReference type="NCBI Taxonomy" id="2562237"/>
    <lineage>
        <taxon>Eukaryota</taxon>
        <taxon>Sar</taxon>
        <taxon>Alveolata</taxon>
        <taxon>Dinophyceae</taxon>
        <taxon>Suessiales</taxon>
        <taxon>Symbiodiniaceae</taxon>
        <taxon>Cladocopium</taxon>
    </lineage>
</organism>
<keyword evidence="3" id="KW-1185">Reference proteome</keyword>
<protein>
    <submittedName>
        <fullName evidence="1">Uncharacterized protein</fullName>
    </submittedName>
</protein>
<evidence type="ECO:0000313" key="1">
    <source>
        <dbReference type="EMBL" id="CAI3972580.1"/>
    </source>
</evidence>
<dbReference type="EMBL" id="CAMXCT010000021">
    <property type="protein sequence ID" value="CAI3972580.1"/>
    <property type="molecule type" value="Genomic_DNA"/>
</dbReference>
<accession>A0A9P1BHF4</accession>
<proteinExistence type="predicted"/>
<dbReference type="AlphaFoldDB" id="A0A9P1BHF4"/>
<dbReference type="EMBL" id="CAMXCT020000021">
    <property type="protein sequence ID" value="CAL1125955.1"/>
    <property type="molecule type" value="Genomic_DNA"/>
</dbReference>